<accession>A0A921MPK2</accession>
<evidence type="ECO:0000259" key="3">
    <source>
        <dbReference type="PROSITE" id="PS50944"/>
    </source>
</evidence>
<comment type="subunit">
    <text evidence="2">Homodimer.</text>
</comment>
<dbReference type="Pfam" id="PF01325">
    <property type="entry name" value="Fe_dep_repress"/>
    <property type="match status" value="1"/>
</dbReference>
<feature type="domain" description="HTH dtxR-type" evidence="3">
    <location>
        <begin position="10"/>
        <end position="64"/>
    </location>
</feature>
<reference evidence="4" key="1">
    <citation type="journal article" date="2021" name="PeerJ">
        <title>Extensive microbial diversity within the chicken gut microbiome revealed by metagenomics and culture.</title>
        <authorList>
            <person name="Gilroy R."/>
            <person name="Ravi A."/>
            <person name="Getino M."/>
            <person name="Pursley I."/>
            <person name="Horton D.L."/>
            <person name="Alikhan N.F."/>
            <person name="Baker D."/>
            <person name="Gharbi K."/>
            <person name="Hall N."/>
            <person name="Watson M."/>
            <person name="Adriaenssens E.M."/>
            <person name="Foster-Nyarko E."/>
            <person name="Jarju S."/>
            <person name="Secka A."/>
            <person name="Antonio M."/>
            <person name="Oren A."/>
            <person name="Chaudhuri R.R."/>
            <person name="La Ragione R."/>
            <person name="Hildebrand F."/>
            <person name="Pallen M.J."/>
        </authorList>
    </citation>
    <scope>NUCLEOTIDE SEQUENCE</scope>
    <source>
        <strain evidence="4">CHK179-5677</strain>
    </source>
</reference>
<comment type="caution">
    <text evidence="4">The sequence shown here is derived from an EMBL/GenBank/DDBJ whole genome shotgun (WGS) entry which is preliminary data.</text>
</comment>
<dbReference type="Proteomes" id="UP000760668">
    <property type="component" value="Unassembled WGS sequence"/>
</dbReference>
<evidence type="ECO:0000313" key="5">
    <source>
        <dbReference type="Proteomes" id="UP000760668"/>
    </source>
</evidence>
<dbReference type="PANTHER" id="PTHR33238:SF11">
    <property type="entry name" value="TRANSCRIPTIONAL REGULATOR MNTR"/>
    <property type="match status" value="1"/>
</dbReference>
<dbReference type="Gene3D" id="1.10.10.10">
    <property type="entry name" value="Winged helix-like DNA-binding domain superfamily/Winged helix DNA-binding domain"/>
    <property type="match status" value="1"/>
</dbReference>
<organism evidence="4 5">
    <name type="scientific">Pseudoflavonifractor capillosus</name>
    <dbReference type="NCBI Taxonomy" id="106588"/>
    <lineage>
        <taxon>Bacteria</taxon>
        <taxon>Bacillati</taxon>
        <taxon>Bacillota</taxon>
        <taxon>Clostridia</taxon>
        <taxon>Eubacteriales</taxon>
        <taxon>Oscillospiraceae</taxon>
        <taxon>Pseudoflavonifractor</taxon>
    </lineage>
</organism>
<name>A0A921MPK2_9FIRM</name>
<gene>
    <name evidence="4" type="ORF">K8V01_12625</name>
</gene>
<dbReference type="RefSeq" id="WP_294537038.1">
    <property type="nucleotide sequence ID" value="NZ_DYUC01000128.1"/>
</dbReference>
<dbReference type="InterPro" id="IPR036390">
    <property type="entry name" value="WH_DNA-bd_sf"/>
</dbReference>
<dbReference type="PROSITE" id="PS50944">
    <property type="entry name" value="HTH_DTXR"/>
    <property type="match status" value="1"/>
</dbReference>
<dbReference type="AlphaFoldDB" id="A0A921MPK2"/>
<dbReference type="InterPro" id="IPR050536">
    <property type="entry name" value="DtxR_MntR_Metal-Reg"/>
</dbReference>
<dbReference type="InterPro" id="IPR036388">
    <property type="entry name" value="WH-like_DNA-bd_sf"/>
</dbReference>
<evidence type="ECO:0000256" key="1">
    <source>
        <dbReference type="ARBA" id="ARBA00004496"/>
    </source>
</evidence>
<sequence>MELSQTACRYLLTIYELGGGLDAVRSVDVSRRLNVAASSVAHMLGILDREGMIERRRYGRVRLTPAGLRAANRLYTDRILLEAYLREHLGVDGETARLDADRCLCCLSPATRERMSEMVLSGTPMPSVLFRQALCS</sequence>
<protein>
    <submittedName>
        <fullName evidence="4">Metal-dependent transcriptional regulator</fullName>
    </submittedName>
</protein>
<proteinExistence type="predicted"/>
<dbReference type="GO" id="GO:0046914">
    <property type="term" value="F:transition metal ion binding"/>
    <property type="evidence" value="ECO:0007669"/>
    <property type="project" value="InterPro"/>
</dbReference>
<evidence type="ECO:0000256" key="2">
    <source>
        <dbReference type="ARBA" id="ARBA00011738"/>
    </source>
</evidence>
<dbReference type="EMBL" id="DYUC01000128">
    <property type="protein sequence ID" value="HJG87842.1"/>
    <property type="molecule type" value="Genomic_DNA"/>
</dbReference>
<dbReference type="GO" id="GO:0003677">
    <property type="term" value="F:DNA binding"/>
    <property type="evidence" value="ECO:0007669"/>
    <property type="project" value="InterPro"/>
</dbReference>
<dbReference type="InterPro" id="IPR022687">
    <property type="entry name" value="HTH_DTXR"/>
</dbReference>
<reference evidence="4" key="2">
    <citation type="submission" date="2021-09" db="EMBL/GenBank/DDBJ databases">
        <authorList>
            <person name="Gilroy R."/>
        </authorList>
    </citation>
    <scope>NUCLEOTIDE SEQUENCE</scope>
    <source>
        <strain evidence="4">CHK179-5677</strain>
    </source>
</reference>
<evidence type="ECO:0000313" key="4">
    <source>
        <dbReference type="EMBL" id="HJG87842.1"/>
    </source>
</evidence>
<dbReference type="SUPFAM" id="SSF46785">
    <property type="entry name" value="Winged helix' DNA-binding domain"/>
    <property type="match status" value="1"/>
</dbReference>
<comment type="subcellular location">
    <subcellularLocation>
        <location evidence="1">Cytoplasm</location>
    </subcellularLocation>
</comment>
<dbReference type="PANTHER" id="PTHR33238">
    <property type="entry name" value="IRON (METAL) DEPENDENT REPRESSOR, DTXR FAMILY"/>
    <property type="match status" value="1"/>
</dbReference>
<dbReference type="SMART" id="SM00529">
    <property type="entry name" value="HTH_DTXR"/>
    <property type="match status" value="1"/>
</dbReference>
<dbReference type="GO" id="GO:0003700">
    <property type="term" value="F:DNA-binding transcription factor activity"/>
    <property type="evidence" value="ECO:0007669"/>
    <property type="project" value="InterPro"/>
</dbReference>
<dbReference type="GO" id="GO:0005737">
    <property type="term" value="C:cytoplasm"/>
    <property type="evidence" value="ECO:0007669"/>
    <property type="project" value="UniProtKB-SubCell"/>
</dbReference>
<dbReference type="InterPro" id="IPR022689">
    <property type="entry name" value="Iron_dep_repressor"/>
</dbReference>